<feature type="transmembrane region" description="Helical" evidence="7">
    <location>
        <begin position="747"/>
        <end position="770"/>
    </location>
</feature>
<feature type="transmembrane region" description="Helical" evidence="7">
    <location>
        <begin position="565"/>
        <end position="585"/>
    </location>
</feature>
<reference evidence="8" key="1">
    <citation type="journal article" date="2020" name="Fungal Divers.">
        <title>Resolving the Mortierellaceae phylogeny through synthesis of multi-gene phylogenetics and phylogenomics.</title>
        <authorList>
            <person name="Vandepol N."/>
            <person name="Liber J."/>
            <person name="Desiro A."/>
            <person name="Na H."/>
            <person name="Kennedy M."/>
            <person name="Barry K."/>
            <person name="Grigoriev I.V."/>
            <person name="Miller A.N."/>
            <person name="O'Donnell K."/>
            <person name="Stajich J.E."/>
            <person name="Bonito G."/>
        </authorList>
    </citation>
    <scope>NUCLEOTIDE SEQUENCE</scope>
    <source>
        <strain evidence="8">REB-010B</strain>
    </source>
</reference>
<keyword evidence="3 7" id="KW-0812">Transmembrane</keyword>
<accession>A0A9P6RFC3</accession>
<dbReference type="EMBL" id="JAAAIP010000423">
    <property type="protein sequence ID" value="KAG0317417.1"/>
    <property type="molecule type" value="Genomic_DNA"/>
</dbReference>
<sequence>MNSTPHGANTKTSANANVSASTAAASIPSPTHSRPTIRRTPSELSALSKSILSLHDDLDYSQDSRGSDVGSDRSHRRRHRSKRDRDAESTPLMADSTRHSSFSFSSQSIDTGLYSDSYEGSSPLLYSGSFVDHQPLQRQVQDHHHQLQQHQRAASSQHTVEQPSSRGERNQSGADMRGLTSQSYRLRQPRSPPTGLSATSTRSHSFSSQVSRSHSHPPDDNSTDSSPRQSGHSSSSDIHRDLAEDTLIMPQIMAIDQRPSEAETDSQRGRRSKSMLSASPTAADTTGSQHRVMTPSPVPLHARLSRIQQEARKGARILDMDSHGASHHYDYEDVTDSSHDFSSRRHSVAEEDVCYPLQSSNLDIDYNALEEYIRQEQIKTQKMMISAEQNGIKSPRGSHSKSKSASGGLLSKLKASGLSTSFSSSTPLSSNSAQSGDYGAIKNAALPERSYSLFGERDKSQIPLDDAYRFTLYSTASVTVHAQTLGEIPPKGQTLSTMLQAGYFWLDVLAPTDEEIRMLSQVFRIHPLTTEDILMEEGREKCEMFLNYYFVCFRTFVLDPNSNHYLQALSVYTLVFPGGIISYHFRPVPHCRNVRKRIRHLKERMEVTPDWINYAIIDDIVDTFAPLIRQVETEVDMIDELVLILKESEQADMLRRIGNCRKRVMSLLRLLTGKADVIKGLIKRYEGRMGRKSMGEIGLFMGDIQDHIITMLQNLSHYEKILSRSHSNYLAQINIEMTSASNETNDVLTKLTVLGSILLPMNLVTGLWGMNVPVPGQESDDLTWFFWIVTAIFAAASLFLLIARKTKLL</sequence>
<evidence type="ECO:0000313" key="8">
    <source>
        <dbReference type="EMBL" id="KAG0317417.1"/>
    </source>
</evidence>
<comment type="subcellular location">
    <subcellularLocation>
        <location evidence="1">Membrane</location>
        <topology evidence="1">Multi-pass membrane protein</topology>
    </subcellularLocation>
</comment>
<keyword evidence="4 7" id="KW-1133">Transmembrane helix</keyword>
<dbReference type="Gene3D" id="1.20.58.340">
    <property type="entry name" value="Magnesium transport protein CorA, transmembrane region"/>
    <property type="match status" value="2"/>
</dbReference>
<evidence type="ECO:0000256" key="4">
    <source>
        <dbReference type="ARBA" id="ARBA00022989"/>
    </source>
</evidence>
<evidence type="ECO:0000256" key="6">
    <source>
        <dbReference type="SAM" id="MobiDB-lite"/>
    </source>
</evidence>
<evidence type="ECO:0000313" key="9">
    <source>
        <dbReference type="Proteomes" id="UP000738325"/>
    </source>
</evidence>
<dbReference type="GO" id="GO:0015095">
    <property type="term" value="F:magnesium ion transmembrane transporter activity"/>
    <property type="evidence" value="ECO:0007669"/>
    <property type="project" value="InterPro"/>
</dbReference>
<keyword evidence="9" id="KW-1185">Reference proteome</keyword>
<evidence type="ECO:0000256" key="1">
    <source>
        <dbReference type="ARBA" id="ARBA00004141"/>
    </source>
</evidence>
<feature type="compositionally biased region" description="Low complexity" evidence="6">
    <location>
        <begin position="197"/>
        <end position="212"/>
    </location>
</feature>
<feature type="compositionally biased region" description="Low complexity" evidence="6">
    <location>
        <begin position="148"/>
        <end position="158"/>
    </location>
</feature>
<dbReference type="SUPFAM" id="SSF143865">
    <property type="entry name" value="CorA soluble domain-like"/>
    <property type="match status" value="1"/>
</dbReference>
<dbReference type="InterPro" id="IPR045861">
    <property type="entry name" value="CorA_cytoplasmic_dom"/>
</dbReference>
<feature type="compositionally biased region" description="Polar residues" evidence="6">
    <location>
        <begin position="42"/>
        <end position="51"/>
    </location>
</feature>
<dbReference type="CDD" id="cd12829">
    <property type="entry name" value="Alr1p-like"/>
    <property type="match status" value="1"/>
</dbReference>
<feature type="compositionally biased region" description="Low complexity" evidence="6">
    <location>
        <begin position="225"/>
        <end position="236"/>
    </location>
</feature>
<dbReference type="InterPro" id="IPR045863">
    <property type="entry name" value="CorA_TM1_TM2"/>
</dbReference>
<dbReference type="Proteomes" id="UP000738325">
    <property type="component" value="Unassembled WGS sequence"/>
</dbReference>
<comment type="caution">
    <text evidence="8">The sequence shown here is derived from an EMBL/GenBank/DDBJ whole genome shotgun (WGS) entry which is preliminary data.</text>
</comment>
<feature type="region of interest" description="Disordered" evidence="6">
    <location>
        <begin position="1"/>
        <end position="106"/>
    </location>
</feature>
<feature type="compositionally biased region" description="Basic and acidic residues" evidence="6">
    <location>
        <begin position="258"/>
        <end position="268"/>
    </location>
</feature>
<evidence type="ECO:0000256" key="3">
    <source>
        <dbReference type="ARBA" id="ARBA00022692"/>
    </source>
</evidence>
<feature type="transmembrane region" description="Helical" evidence="7">
    <location>
        <begin position="782"/>
        <end position="803"/>
    </location>
</feature>
<evidence type="ECO:0000256" key="5">
    <source>
        <dbReference type="ARBA" id="ARBA00023136"/>
    </source>
</evidence>
<dbReference type="FunFam" id="1.20.58.340:FF:000008">
    <property type="entry name" value="CorA family metal ion transporter"/>
    <property type="match status" value="1"/>
</dbReference>
<dbReference type="OrthoDB" id="29879at2759"/>
<dbReference type="SUPFAM" id="SSF144083">
    <property type="entry name" value="Magnesium transport protein CorA, transmembrane region"/>
    <property type="match status" value="1"/>
</dbReference>
<name>A0A9P6RFC3_9FUNG</name>
<dbReference type="InterPro" id="IPR002523">
    <property type="entry name" value="MgTranspt_CorA/ZnTranspt_ZntB"/>
</dbReference>
<dbReference type="GO" id="GO:0010961">
    <property type="term" value="P:intracellular magnesium ion homeostasis"/>
    <property type="evidence" value="ECO:0007669"/>
    <property type="project" value="TreeGrafter"/>
</dbReference>
<dbReference type="PANTHER" id="PTHR21535:SF51">
    <property type="entry name" value="MANGANESE RESISTANCE PROTEIN MNR2"/>
    <property type="match status" value="1"/>
</dbReference>
<feature type="compositionally biased region" description="Polar residues" evidence="6">
    <location>
        <begin position="274"/>
        <end position="291"/>
    </location>
</feature>
<dbReference type="PANTHER" id="PTHR21535">
    <property type="entry name" value="MAGNESIUM AND COBALT TRANSPORT PROTEIN/MITOCHONDRIAL IMPORT INNER MEMBRANE TRANSLOCASE SUBUNIT TIM8"/>
    <property type="match status" value="1"/>
</dbReference>
<evidence type="ECO:0000256" key="2">
    <source>
        <dbReference type="ARBA" id="ARBA00009765"/>
    </source>
</evidence>
<proteinExistence type="inferred from homology"/>
<dbReference type="Pfam" id="PF01544">
    <property type="entry name" value="CorA"/>
    <property type="match status" value="1"/>
</dbReference>
<feature type="compositionally biased region" description="Polar residues" evidence="6">
    <location>
        <begin position="159"/>
        <end position="185"/>
    </location>
</feature>
<dbReference type="Gene3D" id="3.30.460.20">
    <property type="entry name" value="CorA soluble domain-like"/>
    <property type="match status" value="1"/>
</dbReference>
<feature type="compositionally biased region" description="Low complexity" evidence="6">
    <location>
        <begin position="8"/>
        <end position="31"/>
    </location>
</feature>
<dbReference type="AlphaFoldDB" id="A0A9P6RFC3"/>
<evidence type="ECO:0000256" key="7">
    <source>
        <dbReference type="SAM" id="Phobius"/>
    </source>
</evidence>
<feature type="region of interest" description="Disordered" evidence="6">
    <location>
        <begin position="138"/>
        <end position="239"/>
    </location>
</feature>
<protein>
    <submittedName>
        <fullName evidence="8">CorA metal ion transporter</fullName>
    </submittedName>
</protein>
<gene>
    <name evidence="8" type="primary">MNR2_2</name>
    <name evidence="8" type="ORF">BGZ99_006307</name>
</gene>
<comment type="similarity">
    <text evidence="2">Belongs to the CorA metal ion transporter (MIT) (TC 1.A.35) family.</text>
</comment>
<feature type="region of interest" description="Disordered" evidence="6">
    <location>
        <begin position="253"/>
        <end position="293"/>
    </location>
</feature>
<dbReference type="InterPro" id="IPR044089">
    <property type="entry name" value="Alr1-like"/>
</dbReference>
<dbReference type="GO" id="GO:0016020">
    <property type="term" value="C:membrane"/>
    <property type="evidence" value="ECO:0007669"/>
    <property type="project" value="UniProtKB-SubCell"/>
</dbReference>
<keyword evidence="5 7" id="KW-0472">Membrane</keyword>
<organism evidence="8 9">
    <name type="scientific">Dissophora globulifera</name>
    <dbReference type="NCBI Taxonomy" id="979702"/>
    <lineage>
        <taxon>Eukaryota</taxon>
        <taxon>Fungi</taxon>
        <taxon>Fungi incertae sedis</taxon>
        <taxon>Mucoromycota</taxon>
        <taxon>Mortierellomycotina</taxon>
        <taxon>Mortierellomycetes</taxon>
        <taxon>Mortierellales</taxon>
        <taxon>Mortierellaceae</taxon>
        <taxon>Dissophora</taxon>
    </lineage>
</organism>